<sequence length="72" mass="8318">MKTGCVMEILFFIAFVISLLNVVYALATKNIFFSGGWISYYDNKLNFFAGLVTFIAFIFFYGGFYFFIFPSL</sequence>
<gene>
    <name evidence="2" type="ORF">PAQU9191_01448</name>
</gene>
<evidence type="ECO:0000313" key="2">
    <source>
        <dbReference type="EMBL" id="SMY16217.1"/>
    </source>
</evidence>
<dbReference type="AlphaFoldDB" id="A0A1Y6KYR5"/>
<organism evidence="2 3">
    <name type="scientific">Photobacterium aquimaris</name>
    <dbReference type="NCBI Taxonomy" id="512643"/>
    <lineage>
        <taxon>Bacteria</taxon>
        <taxon>Pseudomonadati</taxon>
        <taxon>Pseudomonadota</taxon>
        <taxon>Gammaproteobacteria</taxon>
        <taxon>Vibrionales</taxon>
        <taxon>Vibrionaceae</taxon>
        <taxon>Photobacterium</taxon>
    </lineage>
</organism>
<accession>A0A1Y6KYR5</accession>
<keyword evidence="1" id="KW-1133">Transmembrane helix</keyword>
<keyword evidence="3" id="KW-1185">Reference proteome</keyword>
<reference evidence="3" key="1">
    <citation type="submission" date="2017-06" db="EMBL/GenBank/DDBJ databases">
        <authorList>
            <person name="Rodrigo-Torres L."/>
            <person name="Arahal R. D."/>
            <person name="Lucena T."/>
        </authorList>
    </citation>
    <scope>NUCLEOTIDE SEQUENCE [LARGE SCALE GENOMIC DNA]</scope>
    <source>
        <strain evidence="3">type strain: CECT 9192</strain>
    </source>
</reference>
<feature type="transmembrane region" description="Helical" evidence="1">
    <location>
        <begin position="47"/>
        <end position="68"/>
    </location>
</feature>
<keyword evidence="1" id="KW-0472">Membrane</keyword>
<evidence type="ECO:0000313" key="3">
    <source>
        <dbReference type="Proteomes" id="UP000196485"/>
    </source>
</evidence>
<protein>
    <submittedName>
        <fullName evidence="2">Uncharacterized protein</fullName>
    </submittedName>
</protein>
<name>A0A1Y6KYR5_9GAMM</name>
<dbReference type="EMBL" id="FYAH01000002">
    <property type="protein sequence ID" value="SMY16217.1"/>
    <property type="molecule type" value="Genomic_DNA"/>
</dbReference>
<keyword evidence="1" id="KW-0812">Transmembrane</keyword>
<feature type="transmembrane region" description="Helical" evidence="1">
    <location>
        <begin position="9"/>
        <end position="27"/>
    </location>
</feature>
<evidence type="ECO:0000256" key="1">
    <source>
        <dbReference type="SAM" id="Phobius"/>
    </source>
</evidence>
<proteinExistence type="predicted"/>
<dbReference type="Proteomes" id="UP000196485">
    <property type="component" value="Unassembled WGS sequence"/>
</dbReference>